<feature type="compositionally biased region" description="Low complexity" evidence="1">
    <location>
        <begin position="494"/>
        <end position="509"/>
    </location>
</feature>
<gene>
    <name evidence="3" type="ORF">B0J11DRAFT_549341</name>
</gene>
<dbReference type="GO" id="GO:0071595">
    <property type="term" value="C:Nem1-Spo7 phosphatase complex"/>
    <property type="evidence" value="ECO:0007669"/>
    <property type="project" value="TreeGrafter"/>
</dbReference>
<feature type="compositionally biased region" description="Low complexity" evidence="1">
    <location>
        <begin position="469"/>
        <end position="482"/>
    </location>
</feature>
<dbReference type="GO" id="GO:0004721">
    <property type="term" value="F:phosphoprotein phosphatase activity"/>
    <property type="evidence" value="ECO:0007669"/>
    <property type="project" value="TreeGrafter"/>
</dbReference>
<evidence type="ECO:0000313" key="3">
    <source>
        <dbReference type="EMBL" id="KAH7128572.1"/>
    </source>
</evidence>
<comment type="caution">
    <text evidence="3">The sequence shown here is derived from an EMBL/GenBank/DDBJ whole genome shotgun (WGS) entry which is preliminary data.</text>
</comment>
<evidence type="ECO:0000313" key="4">
    <source>
        <dbReference type="Proteomes" id="UP000700596"/>
    </source>
</evidence>
<feature type="compositionally biased region" description="Polar residues" evidence="1">
    <location>
        <begin position="546"/>
        <end position="557"/>
    </location>
</feature>
<dbReference type="Proteomes" id="UP000700596">
    <property type="component" value="Unassembled WGS sequence"/>
</dbReference>
<evidence type="ECO:0000256" key="1">
    <source>
        <dbReference type="SAM" id="MobiDB-lite"/>
    </source>
</evidence>
<feature type="compositionally biased region" description="Low complexity" evidence="1">
    <location>
        <begin position="439"/>
        <end position="449"/>
    </location>
</feature>
<dbReference type="Pfam" id="PF03907">
    <property type="entry name" value="Spo7"/>
    <property type="match status" value="1"/>
</dbReference>
<keyword evidence="2" id="KW-0812">Transmembrane</keyword>
<accession>A0A9P9E0M2</accession>
<dbReference type="AlphaFoldDB" id="A0A9P9E0M2"/>
<proteinExistence type="predicted"/>
<feature type="region of interest" description="Disordered" evidence="1">
    <location>
        <begin position="1"/>
        <end position="22"/>
    </location>
</feature>
<feature type="transmembrane region" description="Helical" evidence="2">
    <location>
        <begin position="192"/>
        <end position="217"/>
    </location>
</feature>
<feature type="compositionally biased region" description="Basic and acidic residues" evidence="1">
    <location>
        <begin position="453"/>
        <end position="468"/>
    </location>
</feature>
<evidence type="ECO:0000256" key="2">
    <source>
        <dbReference type="SAM" id="Phobius"/>
    </source>
</evidence>
<dbReference type="InterPro" id="IPR005605">
    <property type="entry name" value="Spo7"/>
</dbReference>
<keyword evidence="2" id="KW-0472">Membrane</keyword>
<feature type="compositionally biased region" description="Basic and acidic residues" evidence="1">
    <location>
        <begin position="80"/>
        <end position="95"/>
    </location>
</feature>
<name>A0A9P9E0M2_9PLEO</name>
<dbReference type="EMBL" id="JAGMWT010000005">
    <property type="protein sequence ID" value="KAH7128572.1"/>
    <property type="molecule type" value="Genomic_DNA"/>
</dbReference>
<feature type="region of interest" description="Disordered" evidence="1">
    <location>
        <begin position="390"/>
        <end position="613"/>
    </location>
</feature>
<feature type="compositionally biased region" description="Basic and acidic residues" evidence="1">
    <location>
        <begin position="584"/>
        <end position="598"/>
    </location>
</feature>
<dbReference type="PANTHER" id="PTHR28249">
    <property type="entry name" value="SPORULATION-SPECIFIC PROTEIN SPO7"/>
    <property type="match status" value="1"/>
</dbReference>
<feature type="compositionally biased region" description="Gly residues" evidence="1">
    <location>
        <begin position="519"/>
        <end position="530"/>
    </location>
</feature>
<sequence>MTDPSRIQEYNPLLHSPCYPHTPLPSPLDHIVKGTPAPNAHVVAKQIHKATVEAHSLDADAAERYEEAHQLARQPPSHSDSSDYARRSSDADRHSPALPPTHDANDRLASIKTPRPFYHSSDPASLLPSSPPQIYLNLLILEASLRSQFLTLRARRRQNTFFLTGLTLWILYFGYLQLLYPRDDGKIGGSQYWLVNMTQMLCLTTGILTAILFYAIGQWERGVRWPRRWINIANRGLRGMNAKIVIIRGPWWVELLSWASFMMPFSGGLWGGETGGSSYHYINLSQEKKHDLSDGIPRQRRIEDGKEYAEEDIAPGGDFIKLILLPKPFSPDFRENWELYRTEYWERENERRAELRKRVQARKREVARADGGWLWWTGWRGWKNARGIKSRHGHGGDLEKSSHAHAHHASHSHTLSASNSFKDRKRRPSNLRGRDTSHSRSSSRSTTPSADIDDSRFRSSFEPRERRWSNSTTSSAAPSTRSNSHRKKPSPTNSSTSTITQSSAQAARQGSHRVPSSGSVGGGGGGGGGSSRPTTPNDSALAWQSKRASLLSTSENISDYDGEGEGVGDMGPPPLPRQGSRGGLEGRARRRGSGERKSSSGSGGDVFPNALSA</sequence>
<dbReference type="PANTHER" id="PTHR28249:SF1">
    <property type="entry name" value="SPORULATION-SPECIFIC PROTEIN SPO7"/>
    <property type="match status" value="1"/>
</dbReference>
<organism evidence="3 4">
    <name type="scientific">Dendryphion nanum</name>
    <dbReference type="NCBI Taxonomy" id="256645"/>
    <lineage>
        <taxon>Eukaryota</taxon>
        <taxon>Fungi</taxon>
        <taxon>Dikarya</taxon>
        <taxon>Ascomycota</taxon>
        <taxon>Pezizomycotina</taxon>
        <taxon>Dothideomycetes</taxon>
        <taxon>Pleosporomycetidae</taxon>
        <taxon>Pleosporales</taxon>
        <taxon>Torulaceae</taxon>
        <taxon>Dendryphion</taxon>
    </lineage>
</organism>
<feature type="transmembrane region" description="Helical" evidence="2">
    <location>
        <begin position="161"/>
        <end position="180"/>
    </location>
</feature>
<keyword evidence="2" id="KW-1133">Transmembrane helix</keyword>
<dbReference type="GO" id="GO:0019888">
    <property type="term" value="F:protein phosphatase regulator activity"/>
    <property type="evidence" value="ECO:0007669"/>
    <property type="project" value="InterPro"/>
</dbReference>
<reference evidence="3" key="1">
    <citation type="journal article" date="2021" name="Nat. Commun.">
        <title>Genetic determinants of endophytism in the Arabidopsis root mycobiome.</title>
        <authorList>
            <person name="Mesny F."/>
            <person name="Miyauchi S."/>
            <person name="Thiergart T."/>
            <person name="Pickel B."/>
            <person name="Atanasova L."/>
            <person name="Karlsson M."/>
            <person name="Huettel B."/>
            <person name="Barry K.W."/>
            <person name="Haridas S."/>
            <person name="Chen C."/>
            <person name="Bauer D."/>
            <person name="Andreopoulos W."/>
            <person name="Pangilinan J."/>
            <person name="LaButti K."/>
            <person name="Riley R."/>
            <person name="Lipzen A."/>
            <person name="Clum A."/>
            <person name="Drula E."/>
            <person name="Henrissat B."/>
            <person name="Kohler A."/>
            <person name="Grigoriev I.V."/>
            <person name="Martin F.M."/>
            <person name="Hacquard S."/>
        </authorList>
    </citation>
    <scope>NUCLEOTIDE SEQUENCE</scope>
    <source>
        <strain evidence="3">MPI-CAGE-CH-0243</strain>
    </source>
</reference>
<keyword evidence="4" id="KW-1185">Reference proteome</keyword>
<protein>
    <submittedName>
        <fullName evidence="3">Spo7-like protein-domain-containing protein</fullName>
    </submittedName>
</protein>
<dbReference type="OrthoDB" id="5599171at2759"/>
<feature type="region of interest" description="Disordered" evidence="1">
    <location>
        <begin position="65"/>
        <end position="106"/>
    </location>
</feature>
<dbReference type="GO" id="GO:0006998">
    <property type="term" value="P:nuclear envelope organization"/>
    <property type="evidence" value="ECO:0007669"/>
    <property type="project" value="TreeGrafter"/>
</dbReference>